<dbReference type="Pfam" id="PF13387">
    <property type="entry name" value="Lnb_N"/>
    <property type="match status" value="1"/>
</dbReference>
<dbReference type="InterPro" id="IPR025178">
    <property type="entry name" value="Lnb_N"/>
</dbReference>
<dbReference type="HOGENOM" id="CLU_025316_0_0_6"/>
<evidence type="ECO:0008006" key="7">
    <source>
        <dbReference type="Google" id="ProtNLM"/>
    </source>
</evidence>
<protein>
    <recommendedName>
        <fullName evidence="7">DUF4105 domain-containing protein</fullName>
    </recommendedName>
</protein>
<keyword evidence="6" id="KW-1185">Reference proteome</keyword>
<feature type="chain" id="PRO_5002111935" description="DUF4105 domain-containing protein" evidence="1">
    <location>
        <begin position="29"/>
        <end position="616"/>
    </location>
</feature>
<gene>
    <name evidence="5" type="ORF">S7S_01595</name>
</gene>
<evidence type="ECO:0000259" key="3">
    <source>
        <dbReference type="Pfam" id="PF25222"/>
    </source>
</evidence>
<evidence type="ECO:0000256" key="1">
    <source>
        <dbReference type="SAM" id="SignalP"/>
    </source>
</evidence>
<dbReference type="Proteomes" id="UP000006764">
    <property type="component" value="Chromosome"/>
</dbReference>
<evidence type="ECO:0000313" key="6">
    <source>
        <dbReference type="Proteomes" id="UP000006764"/>
    </source>
</evidence>
<reference evidence="5 6" key="1">
    <citation type="journal article" date="2012" name="J. Bacteriol.">
        <title>Genome sequence of an alkane-degrading bacterium, Alcanivorax pacificus type strain W11-5, isolated from deep sea sediment.</title>
        <authorList>
            <person name="Lai Q."/>
            <person name="Shao Z."/>
        </authorList>
    </citation>
    <scope>NUCLEOTIDE SEQUENCE [LARGE SCALE GENOMIC DNA]</scope>
    <source>
        <strain evidence="5 6">W11-5</strain>
    </source>
</reference>
<accession>A0A0B4XJJ8</accession>
<feature type="domain" description="Lnb N-terminal periplasmic" evidence="2">
    <location>
        <begin position="123"/>
        <end position="290"/>
    </location>
</feature>
<dbReference type="Pfam" id="PF25222">
    <property type="entry name" value="DUF7840"/>
    <property type="match status" value="1"/>
</dbReference>
<dbReference type="AlphaFoldDB" id="A0A0B4XJJ8"/>
<dbReference type="InterPro" id="IPR057165">
    <property type="entry name" value="DUF7843"/>
</dbReference>
<feature type="domain" description="DUF7843" evidence="4">
    <location>
        <begin position="34"/>
        <end position="106"/>
    </location>
</feature>
<dbReference type="Pfam" id="PF25225">
    <property type="entry name" value="DUF7843"/>
    <property type="match status" value="1"/>
</dbReference>
<sequence>MFPCLLMRLLLPAVALFAALLMTPSVQAAPSVAELAEQPRWQALLHVNRGATWRGRGHSYVADDAFFLADNGRQNPVAELSASIAALAPAGSEARCRFPARYHFLADALGWQEDAPLAHCEEYLQWRTEIPMGRAVLVFPAAYLNSPSSMFGHTLLRLDRDDTDSVWMSWAVNFGAMVQPSDNSIFYIYRGLAGGYPGYFSIVPYVTKIQDYAHLENRDMWEYPLTLDTDEMNWLVEHLWELKDTRFEYYFFDENCSFRLLELMEVARPGTGLLDEFRFAEVPVNTVRNMHAAGLVESREYRPSKAVELNHLADQLSPAARRLARRLADDPSLAEGEAYQSHTPSERRLMSQTAYEFLRFRHRTEARSPEVARRSMALLRQINAQPVVVATLPEPPTPPEVGHATKMFAFSGGQRDDTGFGELQYRFTYHDWFDNNAGFLRGAQIEGLNIRLRSTDSEALKLERLDVVNIRSLAPRSAFVKPVSWYVHGGIERVEAGGRYRLTRFVEGGPGLSWRIGDVHPYAYSVFRAENTSAWDNLVEGAAGASTGVVWYTRHAELGLGVQGYYLTNDAYRHRTSLTANVPLGRSDALRLDVERLGWRGDGDTEWRLSWRHYFD</sequence>
<dbReference type="EMBL" id="CP004387">
    <property type="protein sequence ID" value="AJD46743.1"/>
    <property type="molecule type" value="Genomic_DNA"/>
</dbReference>
<keyword evidence="1" id="KW-0732">Signal</keyword>
<dbReference type="KEGG" id="apac:S7S_01595"/>
<dbReference type="InterPro" id="IPR057162">
    <property type="entry name" value="DUF7840"/>
</dbReference>
<evidence type="ECO:0000259" key="2">
    <source>
        <dbReference type="Pfam" id="PF13387"/>
    </source>
</evidence>
<dbReference type="STRING" id="391936.S7S_01595"/>
<name>A0A0B4XJJ8_9GAMM</name>
<feature type="domain" description="DUF7840" evidence="3">
    <location>
        <begin position="396"/>
        <end position="614"/>
    </location>
</feature>
<organism evidence="5 6">
    <name type="scientific">Isoalcanivorax pacificus W11-5</name>
    <dbReference type="NCBI Taxonomy" id="391936"/>
    <lineage>
        <taxon>Bacteria</taxon>
        <taxon>Pseudomonadati</taxon>
        <taxon>Pseudomonadota</taxon>
        <taxon>Gammaproteobacteria</taxon>
        <taxon>Oceanospirillales</taxon>
        <taxon>Alcanivoracaceae</taxon>
        <taxon>Isoalcanivorax</taxon>
    </lineage>
</organism>
<evidence type="ECO:0000313" key="5">
    <source>
        <dbReference type="EMBL" id="AJD46743.1"/>
    </source>
</evidence>
<evidence type="ECO:0000259" key="4">
    <source>
        <dbReference type="Pfam" id="PF25225"/>
    </source>
</evidence>
<proteinExistence type="predicted"/>
<feature type="signal peptide" evidence="1">
    <location>
        <begin position="1"/>
        <end position="28"/>
    </location>
</feature>